<dbReference type="Gramene" id="OIW13818">
    <property type="protein sequence ID" value="OIW13818"/>
    <property type="gene ID" value="TanjilG_31707"/>
</dbReference>
<evidence type="ECO:0000313" key="2">
    <source>
        <dbReference type="EMBL" id="OIW13818.1"/>
    </source>
</evidence>
<protein>
    <submittedName>
        <fullName evidence="2">Uncharacterized protein</fullName>
    </submittedName>
</protein>
<dbReference type="AlphaFoldDB" id="A0A4P1RMD5"/>
<gene>
    <name evidence="2" type="ORF">TanjilG_31707</name>
</gene>
<dbReference type="Proteomes" id="UP000188354">
    <property type="component" value="Chromosome LG04"/>
</dbReference>
<evidence type="ECO:0000256" key="1">
    <source>
        <dbReference type="SAM" id="MobiDB-lite"/>
    </source>
</evidence>
<name>A0A4P1RMD5_LUPAN</name>
<reference evidence="2 3" key="1">
    <citation type="journal article" date="2017" name="Plant Biotechnol. J.">
        <title>A comprehensive draft genome sequence for lupin (Lupinus angustifolius), an emerging health food: insights into plant-microbe interactions and legume evolution.</title>
        <authorList>
            <person name="Hane J.K."/>
            <person name="Ming Y."/>
            <person name="Kamphuis L.G."/>
            <person name="Nelson M.N."/>
            <person name="Garg G."/>
            <person name="Atkins C.A."/>
            <person name="Bayer P.E."/>
            <person name="Bravo A."/>
            <person name="Bringans S."/>
            <person name="Cannon S."/>
            <person name="Edwards D."/>
            <person name="Foley R."/>
            <person name="Gao L.L."/>
            <person name="Harrison M.J."/>
            <person name="Huang W."/>
            <person name="Hurgobin B."/>
            <person name="Li S."/>
            <person name="Liu C.W."/>
            <person name="McGrath A."/>
            <person name="Morahan G."/>
            <person name="Murray J."/>
            <person name="Weller J."/>
            <person name="Jian J."/>
            <person name="Singh K.B."/>
        </authorList>
    </citation>
    <scope>NUCLEOTIDE SEQUENCE [LARGE SCALE GENOMIC DNA]</scope>
    <source>
        <strain evidence="3">cv. Tanjil</strain>
        <tissue evidence="2">Whole plant</tissue>
    </source>
</reference>
<keyword evidence="3" id="KW-1185">Reference proteome</keyword>
<dbReference type="EMBL" id="CM007364">
    <property type="protein sequence ID" value="OIW13818.1"/>
    <property type="molecule type" value="Genomic_DNA"/>
</dbReference>
<evidence type="ECO:0000313" key="3">
    <source>
        <dbReference type="Proteomes" id="UP000188354"/>
    </source>
</evidence>
<feature type="region of interest" description="Disordered" evidence="1">
    <location>
        <begin position="85"/>
        <end position="106"/>
    </location>
</feature>
<organism evidence="2 3">
    <name type="scientific">Lupinus angustifolius</name>
    <name type="common">Narrow-leaved blue lupine</name>
    <dbReference type="NCBI Taxonomy" id="3871"/>
    <lineage>
        <taxon>Eukaryota</taxon>
        <taxon>Viridiplantae</taxon>
        <taxon>Streptophyta</taxon>
        <taxon>Embryophyta</taxon>
        <taxon>Tracheophyta</taxon>
        <taxon>Spermatophyta</taxon>
        <taxon>Magnoliopsida</taxon>
        <taxon>eudicotyledons</taxon>
        <taxon>Gunneridae</taxon>
        <taxon>Pentapetalae</taxon>
        <taxon>rosids</taxon>
        <taxon>fabids</taxon>
        <taxon>Fabales</taxon>
        <taxon>Fabaceae</taxon>
        <taxon>Papilionoideae</taxon>
        <taxon>50 kb inversion clade</taxon>
        <taxon>genistoids sensu lato</taxon>
        <taxon>core genistoids</taxon>
        <taxon>Genisteae</taxon>
        <taxon>Lupinus</taxon>
    </lineage>
</organism>
<proteinExistence type="predicted"/>
<sequence length="106" mass="11701">MQMMFGKLHNPLPTLAHAQYIRPTSLSTPPSPPKGGKEDAHFGGYVSNYYNVYLLISLQPFQNQPQSPVSVAAMPRKPPGIRARVRQEEGKPQTRTALLNGCVAKE</sequence>
<accession>A0A4P1RMD5</accession>